<dbReference type="EMBL" id="RCZO01000004">
    <property type="protein sequence ID" value="TPG09813.1"/>
    <property type="molecule type" value="Genomic_DNA"/>
</dbReference>
<dbReference type="RefSeq" id="WP_140651719.1">
    <property type="nucleotide sequence ID" value="NZ_RCZO01000004.1"/>
</dbReference>
<evidence type="ECO:0000313" key="1">
    <source>
        <dbReference type="EMBL" id="TPG09813.1"/>
    </source>
</evidence>
<dbReference type="Proteomes" id="UP000319486">
    <property type="component" value="Unassembled WGS sequence"/>
</dbReference>
<name>A0A502CAD7_9GAMM</name>
<reference evidence="1 2" key="1">
    <citation type="journal article" date="2019" name="Environ. Microbiol.">
        <title>Species interactions and distinct microbial communities in high Arctic permafrost affected cryosols are associated with the CH4 and CO2 gas fluxes.</title>
        <authorList>
            <person name="Altshuler I."/>
            <person name="Hamel J."/>
            <person name="Turney S."/>
            <person name="Magnuson E."/>
            <person name="Levesque R."/>
            <person name="Greer C."/>
            <person name="Whyte L.G."/>
        </authorList>
    </citation>
    <scope>NUCLEOTIDE SEQUENCE [LARGE SCALE GENOMIC DNA]</scope>
    <source>
        <strain evidence="1 2">S13Y</strain>
    </source>
</reference>
<protein>
    <submittedName>
        <fullName evidence="1">PilZ domain-containing protein</fullName>
    </submittedName>
</protein>
<dbReference type="AlphaFoldDB" id="A0A502CAD7"/>
<proteinExistence type="predicted"/>
<sequence>MNRADHDHQREERRARRKSVDVVTEVTDVITGLTMGQIGNLSGTGMLLIGPMAPRSEAIYQLRLPLTDTSGFSHHIEVGVQEQWHEHAASADQFWAGYRIIAITEESEVKLQAWLALPA</sequence>
<gene>
    <name evidence="1" type="ORF">EAH88_09120</name>
</gene>
<evidence type="ECO:0000313" key="2">
    <source>
        <dbReference type="Proteomes" id="UP000319486"/>
    </source>
</evidence>
<accession>A0A502CAD7</accession>
<comment type="caution">
    <text evidence="1">The sequence shown here is derived from an EMBL/GenBank/DDBJ whole genome shotgun (WGS) entry which is preliminary data.</text>
</comment>
<keyword evidence="2" id="KW-1185">Reference proteome</keyword>
<organism evidence="1 2">
    <name type="scientific">Rhodanobacter glycinis</name>
    <dbReference type="NCBI Taxonomy" id="582702"/>
    <lineage>
        <taxon>Bacteria</taxon>
        <taxon>Pseudomonadati</taxon>
        <taxon>Pseudomonadota</taxon>
        <taxon>Gammaproteobacteria</taxon>
        <taxon>Lysobacterales</taxon>
        <taxon>Rhodanobacteraceae</taxon>
        <taxon>Rhodanobacter</taxon>
    </lineage>
</organism>